<dbReference type="Proteomes" id="UP000077755">
    <property type="component" value="Chromosome 1"/>
</dbReference>
<proteinExistence type="predicted"/>
<evidence type="ECO:0000313" key="2">
    <source>
        <dbReference type="EMBL" id="WOG85982.1"/>
    </source>
</evidence>
<evidence type="ECO:0000259" key="1">
    <source>
        <dbReference type="Pfam" id="PF08240"/>
    </source>
</evidence>
<evidence type="ECO:0000313" key="3">
    <source>
        <dbReference type="Proteomes" id="UP000077755"/>
    </source>
</evidence>
<gene>
    <name evidence="2" type="ORF">DCAR_0105175</name>
</gene>
<dbReference type="InterPro" id="IPR052733">
    <property type="entry name" value="Chloroplast_QOR"/>
</dbReference>
<dbReference type="InterPro" id="IPR013154">
    <property type="entry name" value="ADH-like_N"/>
</dbReference>
<keyword evidence="3" id="KW-1185">Reference proteome</keyword>
<sequence>MATSAAKLMKAVWYGTYGGGASAQKHVEAPVPIPIKDEVLIQSGGTVTDIAGEVVEVGPEVAKLKAGDKVVAKLSNVVCFNDVAILCCFFAYCGCWWTSRVAVAKETLTVARPPENSAAALPVACLTAASGGVGHYALQLVIVKKSLVLAD</sequence>
<organism evidence="2 3">
    <name type="scientific">Daucus carota subsp. sativus</name>
    <name type="common">Carrot</name>
    <dbReference type="NCBI Taxonomy" id="79200"/>
    <lineage>
        <taxon>Eukaryota</taxon>
        <taxon>Viridiplantae</taxon>
        <taxon>Streptophyta</taxon>
        <taxon>Embryophyta</taxon>
        <taxon>Tracheophyta</taxon>
        <taxon>Spermatophyta</taxon>
        <taxon>Magnoliopsida</taxon>
        <taxon>eudicotyledons</taxon>
        <taxon>Gunneridae</taxon>
        <taxon>Pentapetalae</taxon>
        <taxon>asterids</taxon>
        <taxon>campanulids</taxon>
        <taxon>Apiales</taxon>
        <taxon>Apiaceae</taxon>
        <taxon>Apioideae</taxon>
        <taxon>Scandiceae</taxon>
        <taxon>Daucinae</taxon>
        <taxon>Daucus</taxon>
        <taxon>Daucus sect. Daucus</taxon>
    </lineage>
</organism>
<name>A0AAF1AMI8_DAUCS</name>
<dbReference type="EMBL" id="CP093343">
    <property type="protein sequence ID" value="WOG85982.1"/>
    <property type="molecule type" value="Genomic_DNA"/>
</dbReference>
<reference evidence="2" key="1">
    <citation type="journal article" date="2016" name="Nat. Genet.">
        <title>A high-quality carrot genome assembly provides new insights into carotenoid accumulation and asterid genome evolution.</title>
        <authorList>
            <person name="Iorizzo M."/>
            <person name="Ellison S."/>
            <person name="Senalik D."/>
            <person name="Zeng P."/>
            <person name="Satapoomin P."/>
            <person name="Huang J."/>
            <person name="Bowman M."/>
            <person name="Iovene M."/>
            <person name="Sanseverino W."/>
            <person name="Cavagnaro P."/>
            <person name="Yildiz M."/>
            <person name="Macko-Podgorni A."/>
            <person name="Moranska E."/>
            <person name="Grzebelus E."/>
            <person name="Grzebelus D."/>
            <person name="Ashrafi H."/>
            <person name="Zheng Z."/>
            <person name="Cheng S."/>
            <person name="Spooner D."/>
            <person name="Van Deynze A."/>
            <person name="Simon P."/>
        </authorList>
    </citation>
    <scope>NUCLEOTIDE SEQUENCE</scope>
    <source>
        <tissue evidence="2">Leaf</tissue>
    </source>
</reference>
<accession>A0AAF1AMI8</accession>
<dbReference type="AlphaFoldDB" id="A0AAF1AMI8"/>
<dbReference type="PANTHER" id="PTHR44013">
    <property type="entry name" value="ZINC-TYPE ALCOHOL DEHYDROGENASE-LIKE PROTEIN C16A3.02C"/>
    <property type="match status" value="1"/>
</dbReference>
<reference evidence="2" key="2">
    <citation type="submission" date="2022-03" db="EMBL/GenBank/DDBJ databases">
        <title>Draft title - Genomic analysis of global carrot germplasm unveils the trajectory of domestication and the origin of high carotenoid orange carrot.</title>
        <authorList>
            <person name="Iorizzo M."/>
            <person name="Ellison S."/>
            <person name="Senalik D."/>
            <person name="Macko-Podgorni A."/>
            <person name="Grzebelus D."/>
            <person name="Bostan H."/>
            <person name="Rolling W."/>
            <person name="Curaba J."/>
            <person name="Simon P."/>
        </authorList>
    </citation>
    <scope>NUCLEOTIDE SEQUENCE</scope>
    <source>
        <tissue evidence="2">Leaf</tissue>
    </source>
</reference>
<dbReference type="Gene3D" id="3.90.180.10">
    <property type="entry name" value="Medium-chain alcohol dehydrogenases, catalytic domain"/>
    <property type="match status" value="1"/>
</dbReference>
<protein>
    <recommendedName>
        <fullName evidence="1">Alcohol dehydrogenase-like N-terminal domain-containing protein</fullName>
    </recommendedName>
</protein>
<feature type="domain" description="Alcohol dehydrogenase-like N-terminal" evidence="1">
    <location>
        <begin position="48"/>
        <end position="104"/>
    </location>
</feature>
<dbReference type="SUPFAM" id="SSF50129">
    <property type="entry name" value="GroES-like"/>
    <property type="match status" value="1"/>
</dbReference>
<dbReference type="InterPro" id="IPR011032">
    <property type="entry name" value="GroES-like_sf"/>
</dbReference>
<dbReference type="Pfam" id="PF08240">
    <property type="entry name" value="ADH_N"/>
    <property type="match status" value="1"/>
</dbReference>
<dbReference type="PANTHER" id="PTHR44013:SF1">
    <property type="entry name" value="ZINC-TYPE ALCOHOL DEHYDROGENASE-LIKE PROTEIN C16A3.02C"/>
    <property type="match status" value="1"/>
</dbReference>